<dbReference type="InterPro" id="IPR016092">
    <property type="entry name" value="ATAP"/>
</dbReference>
<comment type="caution">
    <text evidence="2">The sequence shown here is derived from an EMBL/GenBank/DDBJ whole genome shotgun (WGS) entry which is preliminary data.</text>
</comment>
<dbReference type="NCBIfam" id="TIGR00049">
    <property type="entry name" value="iron-sulfur cluster assembly accessory protein"/>
    <property type="match status" value="1"/>
</dbReference>
<dbReference type="Gene3D" id="2.60.300.12">
    <property type="entry name" value="HesB-like domain"/>
    <property type="match status" value="1"/>
</dbReference>
<protein>
    <submittedName>
        <fullName evidence="2">Iron-sulfur cluster assembly accessory protein</fullName>
    </submittedName>
</protein>
<accession>A0ABT6EXI9</accession>
<feature type="domain" description="Core" evidence="1">
    <location>
        <begin position="2"/>
        <end position="104"/>
    </location>
</feature>
<proteinExistence type="predicted"/>
<dbReference type="PANTHER" id="PTHR43011">
    <property type="entry name" value="IRON-SULFUR CLUSTER ASSEMBLY 2 HOMOLOG, MITOCHONDRIAL"/>
    <property type="match status" value="1"/>
</dbReference>
<evidence type="ECO:0000313" key="2">
    <source>
        <dbReference type="EMBL" id="MDG2990214.1"/>
    </source>
</evidence>
<dbReference type="RefSeq" id="WP_277866129.1">
    <property type="nucleotide sequence ID" value="NZ_JAKKUT010000002.1"/>
</dbReference>
<dbReference type="EMBL" id="JAKKUT010000002">
    <property type="protein sequence ID" value="MDG2990214.1"/>
    <property type="molecule type" value="Genomic_DNA"/>
</dbReference>
<dbReference type="Proteomes" id="UP001154265">
    <property type="component" value="Unassembled WGS sequence"/>
</dbReference>
<dbReference type="Pfam" id="PF01521">
    <property type="entry name" value="Fe-S_biosyn"/>
    <property type="match status" value="1"/>
</dbReference>
<evidence type="ECO:0000259" key="1">
    <source>
        <dbReference type="Pfam" id="PF01521"/>
    </source>
</evidence>
<gene>
    <name evidence="2" type="ORF">L3556_04585</name>
</gene>
<sequence>MIDLTPAAAQELQRLQAQDATGQKSAILHINLEPSTCGDYSYALGFVSHLTGTETMVESQGWAIALPTAQLSLLRGLKLDYIEDLMGGAFRFHNPHAQQTCGCGLAFKVKSTPKV</sequence>
<reference evidence="2" key="2">
    <citation type="submission" date="2022-01" db="EMBL/GenBank/DDBJ databases">
        <authorList>
            <person name="Zivanovic Y."/>
            <person name="Moreira D."/>
            <person name="Lopez-Garcia P."/>
        </authorList>
    </citation>
    <scope>NUCLEOTIDE SEQUENCE</scope>
    <source>
        <strain evidence="2">G9</strain>
    </source>
</reference>
<dbReference type="InterPro" id="IPR035903">
    <property type="entry name" value="HesB-like_dom_sf"/>
</dbReference>
<reference evidence="2" key="1">
    <citation type="journal article" date="2022" name="Genome Biol. Evol.">
        <title>A New Gene Family Diagnostic for Intracellular Biomineralization of Amorphous Ca Carbonates by Cyanobacteria.</title>
        <authorList>
            <person name="Benzerara K."/>
            <person name="Duprat E."/>
            <person name="Bitard-Feildel T."/>
            <person name="Caumes G."/>
            <person name="Cassier-Chauvat C."/>
            <person name="Chauvat F."/>
            <person name="Dezi M."/>
            <person name="Diop S.I."/>
            <person name="Gaschignard G."/>
            <person name="Gorgen S."/>
            <person name="Gugger M."/>
            <person name="Lopez-Garcia P."/>
            <person name="Millet M."/>
            <person name="Skouri-Panet F."/>
            <person name="Moreira D."/>
            <person name="Callebaut I."/>
        </authorList>
    </citation>
    <scope>NUCLEOTIDE SEQUENCE</scope>
    <source>
        <strain evidence="2">G9</strain>
    </source>
</reference>
<organism evidence="2 3">
    <name type="scientific">Candidatus Synechococcus calcipolaris G9</name>
    <dbReference type="NCBI Taxonomy" id="1497997"/>
    <lineage>
        <taxon>Bacteria</taxon>
        <taxon>Bacillati</taxon>
        <taxon>Cyanobacteriota</taxon>
        <taxon>Cyanophyceae</taxon>
        <taxon>Synechococcales</taxon>
        <taxon>Synechococcaceae</taxon>
        <taxon>Synechococcus</taxon>
    </lineage>
</organism>
<name>A0ABT6EXI9_9SYNE</name>
<keyword evidence="3" id="KW-1185">Reference proteome</keyword>
<dbReference type="InterPro" id="IPR000361">
    <property type="entry name" value="ATAP_core_dom"/>
</dbReference>
<evidence type="ECO:0000313" key="3">
    <source>
        <dbReference type="Proteomes" id="UP001154265"/>
    </source>
</evidence>
<dbReference type="PANTHER" id="PTHR43011:SF1">
    <property type="entry name" value="IRON-SULFUR CLUSTER ASSEMBLY 2 HOMOLOG, MITOCHONDRIAL"/>
    <property type="match status" value="1"/>
</dbReference>
<dbReference type="SUPFAM" id="SSF89360">
    <property type="entry name" value="HesB-like domain"/>
    <property type="match status" value="1"/>
</dbReference>